<gene>
    <name evidence="1" type="ORF">GCM10023095_05290</name>
</gene>
<dbReference type="Proteomes" id="UP001501321">
    <property type="component" value="Unassembled WGS sequence"/>
</dbReference>
<proteinExistence type="predicted"/>
<protein>
    <submittedName>
        <fullName evidence="1">Uncharacterized protein</fullName>
    </submittedName>
</protein>
<evidence type="ECO:0000313" key="2">
    <source>
        <dbReference type="Proteomes" id="UP001501321"/>
    </source>
</evidence>
<keyword evidence="2" id="KW-1185">Reference proteome</keyword>
<accession>A0ABP8PWD2</accession>
<reference evidence="2" key="1">
    <citation type="journal article" date="2019" name="Int. J. Syst. Evol. Microbiol.">
        <title>The Global Catalogue of Microorganisms (GCM) 10K type strain sequencing project: providing services to taxonomists for standard genome sequencing and annotation.</title>
        <authorList>
            <consortium name="The Broad Institute Genomics Platform"/>
            <consortium name="The Broad Institute Genome Sequencing Center for Infectious Disease"/>
            <person name="Wu L."/>
            <person name="Ma J."/>
        </authorList>
    </citation>
    <scope>NUCLEOTIDE SEQUENCE [LARGE SCALE GENOMIC DNA]</scope>
    <source>
        <strain evidence="2">JCM 32226</strain>
    </source>
</reference>
<comment type="caution">
    <text evidence="1">The sequence shown here is derived from an EMBL/GenBank/DDBJ whole genome shotgun (WGS) entry which is preliminary data.</text>
</comment>
<organism evidence="1 2">
    <name type="scientific">Pseudaeromonas paramecii</name>
    <dbReference type="NCBI Taxonomy" id="2138166"/>
    <lineage>
        <taxon>Bacteria</taxon>
        <taxon>Pseudomonadati</taxon>
        <taxon>Pseudomonadota</taxon>
        <taxon>Gammaproteobacteria</taxon>
        <taxon>Aeromonadales</taxon>
        <taxon>Aeromonadaceae</taxon>
        <taxon>Pseudaeromonas</taxon>
    </lineage>
</organism>
<evidence type="ECO:0000313" key="1">
    <source>
        <dbReference type="EMBL" id="GAA4494145.1"/>
    </source>
</evidence>
<sequence>MADIGDIRSVMARQVQQTHPHSQSLSLKCDVIMALLNLPHGVIQ</sequence>
<dbReference type="EMBL" id="BAABFC010000003">
    <property type="protein sequence ID" value="GAA4494145.1"/>
    <property type="molecule type" value="Genomic_DNA"/>
</dbReference>
<name>A0ABP8PWD2_9GAMM</name>
<dbReference type="RefSeq" id="WP_345009787.1">
    <property type="nucleotide sequence ID" value="NZ_BAABFC010000003.1"/>
</dbReference>